<dbReference type="AlphaFoldDB" id="A0AA38KZR8"/>
<dbReference type="Gene3D" id="3.80.10.10">
    <property type="entry name" value="Ribonuclease Inhibitor"/>
    <property type="match status" value="1"/>
</dbReference>
<dbReference type="InterPro" id="IPR032675">
    <property type="entry name" value="LRR_dom_sf"/>
</dbReference>
<proteinExistence type="predicted"/>
<evidence type="ECO:0000313" key="1">
    <source>
        <dbReference type="EMBL" id="KAJ3786203.1"/>
    </source>
</evidence>
<dbReference type="Gene3D" id="1.20.1280.50">
    <property type="match status" value="1"/>
</dbReference>
<keyword evidence="2" id="KW-1185">Reference proteome</keyword>
<accession>A0AA38KZR8</accession>
<organism evidence="1 2">
    <name type="scientific">Lentinula aff. detonsa</name>
    <dbReference type="NCBI Taxonomy" id="2804958"/>
    <lineage>
        <taxon>Eukaryota</taxon>
        <taxon>Fungi</taxon>
        <taxon>Dikarya</taxon>
        <taxon>Basidiomycota</taxon>
        <taxon>Agaricomycotina</taxon>
        <taxon>Agaricomycetes</taxon>
        <taxon>Agaricomycetidae</taxon>
        <taxon>Agaricales</taxon>
        <taxon>Marasmiineae</taxon>
        <taxon>Omphalotaceae</taxon>
        <taxon>Lentinula</taxon>
    </lineage>
</organism>
<comment type="caution">
    <text evidence="1">The sequence shown here is derived from an EMBL/GenBank/DDBJ whole genome shotgun (WGS) entry which is preliminary data.</text>
</comment>
<protein>
    <recommendedName>
        <fullName evidence="3">F-box domain-containing protein</fullName>
    </recommendedName>
</protein>
<reference evidence="1" key="1">
    <citation type="submission" date="2022-08" db="EMBL/GenBank/DDBJ databases">
        <authorList>
            <consortium name="DOE Joint Genome Institute"/>
            <person name="Min B."/>
            <person name="Riley R."/>
            <person name="Sierra-Patev S."/>
            <person name="Naranjo-Ortiz M."/>
            <person name="Looney B."/>
            <person name="Konkel Z."/>
            <person name="Slot J.C."/>
            <person name="Sakamoto Y."/>
            <person name="Steenwyk J.L."/>
            <person name="Rokas A."/>
            <person name="Carro J."/>
            <person name="Camarero S."/>
            <person name="Ferreira P."/>
            <person name="Molpeceres G."/>
            <person name="Ruiz-Duenas F.J."/>
            <person name="Serrano A."/>
            <person name="Henrissat B."/>
            <person name="Drula E."/>
            <person name="Hughes K.W."/>
            <person name="Mata J.L."/>
            <person name="Ishikawa N.K."/>
            <person name="Vargas-Isla R."/>
            <person name="Ushijima S."/>
            <person name="Smith C.A."/>
            <person name="Ahrendt S."/>
            <person name="Andreopoulos W."/>
            <person name="He G."/>
            <person name="Labutti K."/>
            <person name="Lipzen A."/>
            <person name="Ng V."/>
            <person name="Sandor L."/>
            <person name="Barry K."/>
            <person name="Martinez A.T."/>
            <person name="Xiao Y."/>
            <person name="Gibbons J.G."/>
            <person name="Terashima K."/>
            <person name="Hibbett D.S."/>
            <person name="Grigoriev I.V."/>
        </authorList>
    </citation>
    <scope>NUCLEOTIDE SEQUENCE</scope>
    <source>
        <strain evidence="1">TFB10291</strain>
    </source>
</reference>
<dbReference type="Proteomes" id="UP001163798">
    <property type="component" value="Unassembled WGS sequence"/>
</dbReference>
<gene>
    <name evidence="1" type="ORF">GGU10DRAFT_420225</name>
</gene>
<dbReference type="SUPFAM" id="SSF52047">
    <property type="entry name" value="RNI-like"/>
    <property type="match status" value="1"/>
</dbReference>
<sequence length="622" mass="69968">MSSSSSPFMPPFHLPSSLNPFSRTTILSYLRSGCTPPSPSQTLDLDKLRSDIKYALNFYEVEVRLKEQQLLALEIELGSLLQIRQDLRALSKHATGLKAPIRKLPAELLMEIFRLVSSNQSSYSLHLSMQEDMGVLLDSSIRDLAQTCSRWRQVAFSCHDLWGSMEINLSATEISPKAGKVVLQHLRRSGNAPLQLSIQNTSWFDHGPKGQEVWDALIQESRRWKSVKLNIPMHVLKTVADQFKTRAGSQQKGESIFCTLESLHIENLDELTMYHRNPIIIKILQTLPLLRSFHVSGRFYSMDACTFDISRITRLSIAKGHYEGKSLAQLFMKCPALTDVDLGGFVVERGQSHGRDHLPSSGVYVHTRLTKLTLTKDSYFDTSAAGLHSVSFPNLTHLKLVDTYTFWPRDVTASNLSADIASLIVRSKCTNLRHITFSRFREPYMLRVIGAAKESLRHLKIVHPASSAHILMPQLSTLFDEVDTSSTSQSILAPNLVSLEVVIAPAVAHAMLSMSSKEVALEICQLVESRCKMVPVKAKPKWVLATPFRQLGIHLDEPSWPKNASFAAIVDLKRHHRLVSRDHFKKLSDEVISTMGDPLARERPEGWNFRDLENAGFELDIS</sequence>
<evidence type="ECO:0008006" key="3">
    <source>
        <dbReference type="Google" id="ProtNLM"/>
    </source>
</evidence>
<name>A0AA38KZR8_9AGAR</name>
<dbReference type="EMBL" id="MU793320">
    <property type="protein sequence ID" value="KAJ3786203.1"/>
    <property type="molecule type" value="Genomic_DNA"/>
</dbReference>
<evidence type="ECO:0000313" key="2">
    <source>
        <dbReference type="Proteomes" id="UP001163798"/>
    </source>
</evidence>